<evidence type="ECO:0000313" key="5">
    <source>
        <dbReference type="Proteomes" id="UP000675554"/>
    </source>
</evidence>
<evidence type="ECO:0000259" key="3">
    <source>
        <dbReference type="PROSITE" id="PS50943"/>
    </source>
</evidence>
<dbReference type="SMART" id="SM00530">
    <property type="entry name" value="HTH_XRE"/>
    <property type="match status" value="1"/>
</dbReference>
<evidence type="ECO:0000256" key="2">
    <source>
        <dbReference type="SAM" id="MobiDB-lite"/>
    </source>
</evidence>
<dbReference type="Pfam" id="PF07676">
    <property type="entry name" value="PD40"/>
    <property type="match status" value="1"/>
</dbReference>
<reference evidence="4" key="1">
    <citation type="submission" date="2021-04" db="EMBL/GenBank/DDBJ databases">
        <title>Sequencing of actinobacteria type strains.</title>
        <authorList>
            <person name="Nguyen G.-S."/>
            <person name="Wentzel A."/>
        </authorList>
    </citation>
    <scope>NUCLEOTIDE SEQUENCE</scope>
    <source>
        <strain evidence="4">DSM 42095</strain>
    </source>
</reference>
<dbReference type="PANTHER" id="PTHR19879">
    <property type="entry name" value="TRANSCRIPTION INITIATION FACTOR TFIID"/>
    <property type="match status" value="1"/>
</dbReference>
<feature type="region of interest" description="Disordered" evidence="2">
    <location>
        <begin position="925"/>
        <end position="952"/>
    </location>
</feature>
<dbReference type="SMART" id="SM00320">
    <property type="entry name" value="WD40"/>
    <property type="match status" value="4"/>
</dbReference>
<dbReference type="InterPro" id="IPR010982">
    <property type="entry name" value="Lambda_DNA-bd_dom_sf"/>
</dbReference>
<feature type="compositionally biased region" description="Pro residues" evidence="2">
    <location>
        <begin position="513"/>
        <end position="522"/>
    </location>
</feature>
<name>A0A8T4J3S6_9ACTN</name>
<dbReference type="PANTHER" id="PTHR19879:SF9">
    <property type="entry name" value="TRANSCRIPTION INITIATION FACTOR TFIID SUBUNIT 5"/>
    <property type="match status" value="1"/>
</dbReference>
<dbReference type="Pfam" id="PF20703">
    <property type="entry name" value="nSTAND1"/>
    <property type="match status" value="1"/>
</dbReference>
<feature type="region of interest" description="Disordered" evidence="2">
    <location>
        <begin position="832"/>
        <end position="851"/>
    </location>
</feature>
<dbReference type="SUPFAM" id="SSF50998">
    <property type="entry name" value="Quinoprotein alcohol dehydrogenase-like"/>
    <property type="match status" value="1"/>
</dbReference>
<keyword evidence="1" id="KW-0853">WD repeat</keyword>
<dbReference type="EMBL" id="JAGSMN010000769">
    <property type="protein sequence ID" value="MBR7676887.1"/>
    <property type="molecule type" value="Genomic_DNA"/>
</dbReference>
<evidence type="ECO:0000313" key="4">
    <source>
        <dbReference type="EMBL" id="MBR7676887.1"/>
    </source>
</evidence>
<feature type="compositionally biased region" description="Basic and acidic residues" evidence="2">
    <location>
        <begin position="552"/>
        <end position="561"/>
    </location>
</feature>
<dbReference type="SUPFAM" id="SSF47413">
    <property type="entry name" value="lambda repressor-like DNA-binding domains"/>
    <property type="match status" value="1"/>
</dbReference>
<comment type="caution">
    <text evidence="4">The sequence shown here is derived from an EMBL/GenBank/DDBJ whole genome shotgun (WGS) entry which is preliminary data.</text>
</comment>
<dbReference type="InterPro" id="IPR001387">
    <property type="entry name" value="Cro/C1-type_HTH"/>
</dbReference>
<dbReference type="InterPro" id="IPR011047">
    <property type="entry name" value="Quinoprotein_ADH-like_sf"/>
</dbReference>
<dbReference type="PROSITE" id="PS50082">
    <property type="entry name" value="WD_REPEATS_2"/>
    <property type="match status" value="1"/>
</dbReference>
<dbReference type="InterPro" id="IPR015943">
    <property type="entry name" value="WD40/YVTN_repeat-like_dom_sf"/>
</dbReference>
<dbReference type="GO" id="GO:0003677">
    <property type="term" value="F:DNA binding"/>
    <property type="evidence" value="ECO:0007669"/>
    <property type="project" value="InterPro"/>
</dbReference>
<organism evidence="4 5">
    <name type="scientific">Streptomyces daliensis</name>
    <dbReference type="NCBI Taxonomy" id="299421"/>
    <lineage>
        <taxon>Bacteria</taxon>
        <taxon>Bacillati</taxon>
        <taxon>Actinomycetota</taxon>
        <taxon>Actinomycetes</taxon>
        <taxon>Kitasatosporales</taxon>
        <taxon>Streptomycetaceae</taxon>
        <taxon>Streptomyces</taxon>
    </lineage>
</organism>
<dbReference type="Pfam" id="PF00400">
    <property type="entry name" value="WD40"/>
    <property type="match status" value="2"/>
</dbReference>
<dbReference type="Gene3D" id="2.130.10.10">
    <property type="entry name" value="YVTN repeat-like/Quinoprotein amine dehydrogenase"/>
    <property type="match status" value="4"/>
</dbReference>
<evidence type="ECO:0000256" key="1">
    <source>
        <dbReference type="PROSITE-ProRule" id="PRU00221"/>
    </source>
</evidence>
<dbReference type="Gene3D" id="1.10.260.40">
    <property type="entry name" value="lambda repressor-like DNA-binding domains"/>
    <property type="match status" value="1"/>
</dbReference>
<feature type="repeat" description="WD" evidence="1">
    <location>
        <begin position="1270"/>
        <end position="1311"/>
    </location>
</feature>
<dbReference type="Proteomes" id="UP000675554">
    <property type="component" value="Unassembled WGS sequence"/>
</dbReference>
<accession>A0A8T4J3S6</accession>
<dbReference type="CDD" id="cd00093">
    <property type="entry name" value="HTH_XRE"/>
    <property type="match status" value="1"/>
</dbReference>
<feature type="region of interest" description="Disordered" evidence="2">
    <location>
        <begin position="656"/>
        <end position="675"/>
    </location>
</feature>
<feature type="region of interest" description="Disordered" evidence="2">
    <location>
        <begin position="1034"/>
        <end position="1093"/>
    </location>
</feature>
<sequence>MGRREVPVDPSAGPVQRFAYELRKLREEAGGPTYRQLAARADYSVTTLSQAAAGERLPSLAVTLAYARACGGEPETWELCWREAAAEAAEAAAAVPEDGAGAEPPYRGLARFEPGDEKRFHGRSQLTADLLDLVTEHRFAAVFGPSGSGKSSLLRAGLIPALRGSDAPERADGADGHAPVPRPAALRILTPGEHPARTHAAALTPAGGSEGGDGSQGGETWVLVDQFEEVFTLCRDQAERARFLRMLLAAREPASRLRVVIAVRADFYGRCAEHRALADALSEAGLLVGPMSGRELREAVVRPAAAEGLIVERALTARVLRDVEGEPGGLPLMSHVLLETWRRRRGRTLTLEAYEAAGGLHGAIAQTAERIWSTLSPGQADAARRILLRLIAPGEGSQDTRRPVPRAELRTADADDIASATSDDTGPVLDRLAQARLLTLGDETVELSHEALITAWPRLRGWIEEDRERLRAHRRLTEAAQSWAELDRDAGALYRGTRLATAEELFPATPSSPSRPPAPSVPSVPSSPSAPAAPGHAADARGTGRDPGLTPLERDFLDASRRTHARERRRRRGAFAVLSTLVVLALVAGAVAWQQSRTSDRRHVEAEARRIAGVADSMRMSDPVQAMRLSVAAWRLADTPETRSALLGALSQPEEDAFTLPSGSTADGADGAGSQRLLSADGRTLVSAGPRELTRWDVPAHRARASRPGLGPVGGALQAALSPDGRRIAWADDRGRVSLRRTAPGARTERFHGAEGRPAGFSPSGRLLRVDDGLLGPREAHHVQLWDVRHRKRTFERRLRGDRSALGAVSHDDRKLALCPEGGRLELWRVGEGSKGPVPGGGSAPPADDWPSDAARAACEADDLAFTPDDRSLVSLDASGISVRDARTGRERLRIGHRDLTGMSLSRDGRLLVATDSQEILAWRLDGPDAPDQPDGPGDRRRAEPQAGQSRPVLRYPLVSEHVSGVRVDTEHGVIRYLSGLSGRVVRTLSLGGVHRTPRHGAALESAAFSPDGRTLATARIASGKARFQLLDARGAPLAPQPPHKPCRSGDGPGDETEVDAEDTGGEDDPANEANEANEADEADEPACTPVMAFSPDSRTLAYGTSAWAGDGALRDRVALWDTERGRTRARLDLSPRGARAALGNDLNGLAFGGPGGTSLLASRIPEGEEIEVWDPRRHKRTKVLRGAGGESLAVHPRRDLVVTNHGQLVEPGSGRVVRRALTQDETNAVVFSADGSRLAAGDDSGRVTLWDGGGRRSLGLLAGTSREPGGGSSEPVAALAFSPDGRTLAVAGTRGTLRLWDMASHQPLGTALPTGRDPLLAVAFSADGSAVRAVGRHTPVRRYPADAAHAVARVCARADGGLSRERWEAALPGVPYRPTC</sequence>
<protein>
    <submittedName>
        <fullName evidence="4">PD40 domain-containing protein</fullName>
    </submittedName>
</protein>
<dbReference type="SUPFAM" id="SSF82171">
    <property type="entry name" value="DPP6 N-terminal domain-like"/>
    <property type="match status" value="1"/>
</dbReference>
<keyword evidence="5" id="KW-1185">Reference proteome</keyword>
<dbReference type="InterPro" id="IPR011659">
    <property type="entry name" value="WD40"/>
</dbReference>
<gene>
    <name evidence="4" type="ORF">KDA82_28560</name>
</gene>
<feature type="compositionally biased region" description="Low complexity" evidence="2">
    <location>
        <begin position="662"/>
        <end position="674"/>
    </location>
</feature>
<feature type="domain" description="HTH cro/C1-type" evidence="3">
    <location>
        <begin position="22"/>
        <end position="77"/>
    </location>
</feature>
<dbReference type="PROSITE" id="PS50943">
    <property type="entry name" value="HTH_CROC1"/>
    <property type="match status" value="1"/>
</dbReference>
<feature type="compositionally biased region" description="Acidic residues" evidence="2">
    <location>
        <begin position="1053"/>
        <end position="1085"/>
    </location>
</feature>
<proteinExistence type="predicted"/>
<dbReference type="InterPro" id="IPR001680">
    <property type="entry name" value="WD40_rpt"/>
</dbReference>
<dbReference type="PROSITE" id="PS50294">
    <property type="entry name" value="WD_REPEATS_REGION"/>
    <property type="match status" value="1"/>
</dbReference>
<feature type="region of interest" description="Disordered" evidence="2">
    <location>
        <begin position="506"/>
        <end position="569"/>
    </location>
</feature>
<feature type="compositionally biased region" description="Low complexity" evidence="2">
    <location>
        <begin position="523"/>
        <end position="537"/>
    </location>
</feature>
<dbReference type="InterPro" id="IPR049052">
    <property type="entry name" value="nSTAND1"/>
</dbReference>